<feature type="domain" description="HTH cro/C1-type" evidence="2">
    <location>
        <begin position="12"/>
        <end position="66"/>
    </location>
</feature>
<evidence type="ECO:0000256" key="1">
    <source>
        <dbReference type="ARBA" id="ARBA00023125"/>
    </source>
</evidence>
<evidence type="ECO:0000313" key="4">
    <source>
        <dbReference type="Proteomes" id="UP000037392"/>
    </source>
</evidence>
<dbReference type="GO" id="GO:0005829">
    <property type="term" value="C:cytosol"/>
    <property type="evidence" value="ECO:0007669"/>
    <property type="project" value="TreeGrafter"/>
</dbReference>
<dbReference type="InterPro" id="IPR001387">
    <property type="entry name" value="Cro/C1-type_HTH"/>
</dbReference>
<dbReference type="AlphaFoldDB" id="A0A0J9BVW2"/>
<evidence type="ECO:0000259" key="2">
    <source>
        <dbReference type="PROSITE" id="PS50943"/>
    </source>
</evidence>
<dbReference type="PANTHER" id="PTHR46797">
    <property type="entry name" value="HTH-TYPE TRANSCRIPTIONAL REGULATOR"/>
    <property type="match status" value="1"/>
</dbReference>
<dbReference type="CDD" id="cd00093">
    <property type="entry name" value="HTH_XRE"/>
    <property type="match status" value="1"/>
</dbReference>
<dbReference type="OrthoDB" id="1623336at2"/>
<dbReference type="GO" id="GO:0003677">
    <property type="term" value="F:DNA binding"/>
    <property type="evidence" value="ECO:0007669"/>
    <property type="project" value="UniProtKB-KW"/>
</dbReference>
<dbReference type="InterPro" id="IPR050807">
    <property type="entry name" value="TransReg_Diox_bact_type"/>
</dbReference>
<dbReference type="InterPro" id="IPR010982">
    <property type="entry name" value="Lambda_DNA-bd_dom_sf"/>
</dbReference>
<dbReference type="PATRIC" id="fig|742734.4.peg.4020"/>
<dbReference type="SMART" id="SM00530">
    <property type="entry name" value="HTH_XRE"/>
    <property type="match status" value="1"/>
</dbReference>
<dbReference type="Pfam" id="PF01381">
    <property type="entry name" value="HTH_3"/>
    <property type="match status" value="1"/>
</dbReference>
<dbReference type="SUPFAM" id="SSF47413">
    <property type="entry name" value="lambda repressor-like DNA-binding domains"/>
    <property type="match status" value="1"/>
</dbReference>
<reference evidence="3 4" key="1">
    <citation type="submission" date="2011-04" db="EMBL/GenBank/DDBJ databases">
        <title>The Genome Sequence of Clostridium citroniae WAL-19142.</title>
        <authorList>
            <consortium name="The Broad Institute Genome Sequencing Platform"/>
            <person name="Earl A."/>
            <person name="Ward D."/>
            <person name="Feldgarden M."/>
            <person name="Gevers D."/>
            <person name="Warren Y.A."/>
            <person name="Tyrrell K.L."/>
            <person name="Citron D.M."/>
            <person name="Goldstein E.J."/>
            <person name="Daigneault M."/>
            <person name="Allen-Vercoe E."/>
            <person name="Young S.K."/>
            <person name="Zeng Q."/>
            <person name="Gargeya S."/>
            <person name="Fitzgerald M."/>
            <person name="Haas B."/>
            <person name="Abouelleil A."/>
            <person name="Alvarado L."/>
            <person name="Arachchi H.M."/>
            <person name="Berlin A."/>
            <person name="Brown A."/>
            <person name="Chapman S.B."/>
            <person name="Chen Z."/>
            <person name="Dunbar C."/>
            <person name="Freedman E."/>
            <person name="Gearin G."/>
            <person name="Gellesch M."/>
            <person name="Goldberg J."/>
            <person name="Griggs A."/>
            <person name="Gujja S."/>
            <person name="Heilman E.R."/>
            <person name="Heiman D."/>
            <person name="Howarth C."/>
            <person name="Larson L."/>
            <person name="Lui A."/>
            <person name="MacDonald P.J."/>
            <person name="Mehta T."/>
            <person name="Montmayeur A."/>
            <person name="Murphy C."/>
            <person name="Neiman D."/>
            <person name="Pearson M."/>
            <person name="Priest M."/>
            <person name="Roberts A."/>
            <person name="Saif S."/>
            <person name="Shea T."/>
            <person name="Shenoy N."/>
            <person name="Sisk P."/>
            <person name="Stolte C."/>
            <person name="Sykes S."/>
            <person name="White J."/>
            <person name="Yandava C."/>
            <person name="Wortman J."/>
            <person name="Nusbaum C."/>
            <person name="Birren B."/>
        </authorList>
    </citation>
    <scope>NUCLEOTIDE SEQUENCE [LARGE SCALE GENOMIC DNA]</scope>
    <source>
        <strain evidence="3 4">WAL-19142</strain>
    </source>
</reference>
<proteinExistence type="predicted"/>
<dbReference type="Proteomes" id="UP000037392">
    <property type="component" value="Unassembled WGS sequence"/>
</dbReference>
<name>A0A0J9BVW2_9FIRM</name>
<organism evidence="3 4">
    <name type="scientific">[Clostridium] citroniae WAL-19142</name>
    <dbReference type="NCBI Taxonomy" id="742734"/>
    <lineage>
        <taxon>Bacteria</taxon>
        <taxon>Bacillati</taxon>
        <taxon>Bacillota</taxon>
        <taxon>Clostridia</taxon>
        <taxon>Lachnospirales</taxon>
        <taxon>Lachnospiraceae</taxon>
        <taxon>Enterocloster</taxon>
    </lineage>
</organism>
<dbReference type="PANTHER" id="PTHR46797:SF1">
    <property type="entry name" value="METHYLPHOSPHONATE SYNTHASE"/>
    <property type="match status" value="1"/>
</dbReference>
<dbReference type="GeneID" id="93162653"/>
<sequence length="242" mass="27748">MNKISLHIGDRIRMYRKARGLTLQQLADMIHKSRASVSKYENGEITLDVETLCEIARVLMVSPGQLMDIQPALPKTAETAFHIPAKSPFFQAKRLYFYFYDGRYKRLKDGIIDIYERENAPGNYEATLSISAVTPAGRSSEIYYTGKVVYSDMLIRFSFVNQCNALEEDLLYIFNPLEIRDSTVGLLCGISSADLMPCAFKCLVTLTPQEHTENFKQQLLITKKELQKWQKLNMLIVDNREL</sequence>
<keyword evidence="1" id="KW-0238">DNA-binding</keyword>
<comment type="caution">
    <text evidence="3">The sequence shown here is derived from an EMBL/GenBank/DDBJ whole genome shotgun (WGS) entry which is preliminary data.</text>
</comment>
<dbReference type="GO" id="GO:0003700">
    <property type="term" value="F:DNA-binding transcription factor activity"/>
    <property type="evidence" value="ECO:0007669"/>
    <property type="project" value="TreeGrafter"/>
</dbReference>
<dbReference type="EMBL" id="ADLK01000028">
    <property type="protein sequence ID" value="KMW17097.1"/>
    <property type="molecule type" value="Genomic_DNA"/>
</dbReference>
<evidence type="ECO:0000313" key="3">
    <source>
        <dbReference type="EMBL" id="KMW17097.1"/>
    </source>
</evidence>
<dbReference type="Gene3D" id="1.10.260.40">
    <property type="entry name" value="lambda repressor-like DNA-binding domains"/>
    <property type="match status" value="1"/>
</dbReference>
<protein>
    <recommendedName>
        <fullName evidence="2">HTH cro/C1-type domain-containing protein</fullName>
    </recommendedName>
</protein>
<gene>
    <name evidence="3" type="ORF">HMPREF9470_03750</name>
</gene>
<dbReference type="PROSITE" id="PS50943">
    <property type="entry name" value="HTH_CROC1"/>
    <property type="match status" value="1"/>
</dbReference>
<dbReference type="RefSeq" id="WP_007864750.1">
    <property type="nucleotide sequence ID" value="NZ_KQ235880.1"/>
</dbReference>
<accession>A0A0J9BVW2</accession>